<dbReference type="HOGENOM" id="CLU_096340_0_1_9"/>
<comment type="cofactor">
    <cofactor evidence="13">
        <name>Mg(2+)</name>
        <dbReference type="ChEBI" id="CHEBI:18420"/>
    </cofactor>
    <text evidence="13">Binds 1 Mg(2+) ion per subunit.</text>
</comment>
<dbReference type="STRING" id="138119.DSY2194"/>
<dbReference type="InterPro" id="IPR011335">
    <property type="entry name" value="Restrct_endonuc-II-like"/>
</dbReference>
<feature type="binding site" evidence="13">
    <location>
        <position position="61"/>
    </location>
    <ligand>
        <name>Mg(2+)</name>
        <dbReference type="ChEBI" id="CHEBI:18420"/>
    </ligand>
</feature>
<evidence type="ECO:0000256" key="5">
    <source>
        <dbReference type="ARBA" id="ARBA00022759"/>
    </source>
</evidence>
<comment type="catalytic activity">
    <reaction evidence="13">
        <text>Endonucleolytic cleavage at a junction such as a reciprocal single-stranded crossover between two homologous DNA duplexes (Holliday junction).</text>
        <dbReference type="EC" id="3.1.21.10"/>
    </reaction>
</comment>
<keyword evidence="9 13" id="KW-0233">DNA recombination</keyword>
<dbReference type="GO" id="GO:0003676">
    <property type="term" value="F:nucleic acid binding"/>
    <property type="evidence" value="ECO:0007669"/>
    <property type="project" value="InterPro"/>
</dbReference>
<evidence type="ECO:0000256" key="3">
    <source>
        <dbReference type="ARBA" id="ARBA00022722"/>
    </source>
</evidence>
<feature type="binding site" evidence="13">
    <location>
        <position position="59"/>
    </location>
    <ligand>
        <name>Mg(2+)</name>
        <dbReference type="ChEBI" id="CHEBI:18420"/>
    </ligand>
</feature>
<dbReference type="InterPro" id="IPR004612">
    <property type="entry name" value="Resolv_RecU"/>
</dbReference>
<feature type="binding site" evidence="13">
    <location>
        <position position="92"/>
    </location>
    <ligand>
        <name>Mg(2+)</name>
        <dbReference type="ChEBI" id="CHEBI:18420"/>
    </ligand>
</feature>
<evidence type="ECO:0000256" key="13">
    <source>
        <dbReference type="HAMAP-Rule" id="MF_00130"/>
    </source>
</evidence>
<reference evidence="14 15" key="1">
    <citation type="journal article" date="2006" name="J. Bacteriol.">
        <title>Complete genome sequence of the dehalorespiring bacterium Desulfitobacterium hafniense Y51 and comparison with Dehalococcoides ethenogenes 195.</title>
        <authorList>
            <person name="Nonaka H."/>
            <person name="Keresztes G."/>
            <person name="Shinoda Y."/>
            <person name="Ikenaga Y."/>
            <person name="Abe M."/>
            <person name="Naito K."/>
            <person name="Inatomi K."/>
            <person name="Furukawa K."/>
            <person name="Inui M."/>
            <person name="Yukawa H."/>
        </authorList>
    </citation>
    <scope>NUCLEOTIDE SEQUENCE [LARGE SCALE GENOMIC DNA]</scope>
    <source>
        <strain evidence="14 15">Y51</strain>
    </source>
</reference>
<evidence type="ECO:0000256" key="1">
    <source>
        <dbReference type="ARBA" id="ARBA00004496"/>
    </source>
</evidence>
<dbReference type="GO" id="GO:0006310">
    <property type="term" value="P:DNA recombination"/>
    <property type="evidence" value="ECO:0007669"/>
    <property type="project" value="UniProtKB-UniRule"/>
</dbReference>
<dbReference type="eggNOG" id="COG3331">
    <property type="taxonomic scope" value="Bacteria"/>
</dbReference>
<keyword evidence="5 13" id="KW-0255">Endonuclease</keyword>
<keyword evidence="8 13" id="KW-0460">Magnesium</keyword>
<feature type="site" description="Transition state stabilizer" evidence="13">
    <location>
        <position position="76"/>
    </location>
</feature>
<evidence type="ECO:0000256" key="10">
    <source>
        <dbReference type="ARBA" id="ARBA00023204"/>
    </source>
</evidence>
<evidence type="ECO:0000256" key="8">
    <source>
        <dbReference type="ARBA" id="ARBA00022842"/>
    </source>
</evidence>
<dbReference type="EMBL" id="AP008230">
    <property type="protein sequence ID" value="BAE83983.1"/>
    <property type="molecule type" value="Genomic_DNA"/>
</dbReference>
<dbReference type="InterPro" id="IPR011856">
    <property type="entry name" value="tRNA_endonuc-like_dom_sf"/>
</dbReference>
<evidence type="ECO:0000256" key="9">
    <source>
        <dbReference type="ARBA" id="ARBA00023172"/>
    </source>
</evidence>
<keyword evidence="6 13" id="KW-0227">DNA damage</keyword>
<keyword evidence="3 13" id="KW-0540">Nuclease</keyword>
<accession>Q24VF9</accession>
<keyword evidence="15" id="KW-1185">Reference proteome</keyword>
<dbReference type="RefSeq" id="WP_011460152.1">
    <property type="nucleotide sequence ID" value="NC_007907.1"/>
</dbReference>
<dbReference type="HAMAP" id="MF_00130">
    <property type="entry name" value="RecU"/>
    <property type="match status" value="1"/>
</dbReference>
<dbReference type="GO" id="GO:0008821">
    <property type="term" value="F:crossover junction DNA endonuclease activity"/>
    <property type="evidence" value="ECO:0007669"/>
    <property type="project" value="UniProtKB-EC"/>
</dbReference>
<dbReference type="NCBIfam" id="NF002581">
    <property type="entry name" value="PRK02234.1-2"/>
    <property type="match status" value="1"/>
</dbReference>
<evidence type="ECO:0000256" key="6">
    <source>
        <dbReference type="ARBA" id="ARBA00022763"/>
    </source>
</evidence>
<comment type="similarity">
    <text evidence="11 13">Belongs to the RecU family.</text>
</comment>
<comment type="function">
    <text evidence="13">Endonuclease that resolves Holliday junction intermediates in genetic recombination. Cleaves mobile four-strand junctions by introducing symmetrical nicks in paired strands. Promotes annealing of linear ssDNA with homologous dsDNA. Required for DNA repair, homologous recombination and chromosome segregation.</text>
</comment>
<feature type="binding site" evidence="13">
    <location>
        <position position="74"/>
    </location>
    <ligand>
        <name>Mg(2+)</name>
        <dbReference type="ChEBI" id="CHEBI:18420"/>
    </ligand>
</feature>
<protein>
    <recommendedName>
        <fullName evidence="12 13">Holliday junction resolvase RecU</fullName>
        <ecNumber evidence="13">3.1.21.10</ecNumber>
    </recommendedName>
    <alternativeName>
        <fullName evidence="13">Recombination protein U homolog</fullName>
    </alternativeName>
</protein>
<organism evidence="14 15">
    <name type="scientific">Desulfitobacterium hafniense (strain Y51)</name>
    <dbReference type="NCBI Taxonomy" id="138119"/>
    <lineage>
        <taxon>Bacteria</taxon>
        <taxon>Bacillati</taxon>
        <taxon>Bacillota</taxon>
        <taxon>Clostridia</taxon>
        <taxon>Eubacteriales</taxon>
        <taxon>Desulfitobacteriaceae</taxon>
        <taxon>Desulfitobacterium</taxon>
    </lineage>
</organism>
<evidence type="ECO:0000256" key="7">
    <source>
        <dbReference type="ARBA" id="ARBA00022801"/>
    </source>
</evidence>
<keyword evidence="4 13" id="KW-0479">Metal-binding</keyword>
<keyword evidence="7 13" id="KW-0378">Hydrolase</keyword>
<dbReference type="EC" id="3.1.21.10" evidence="13"/>
<dbReference type="SUPFAM" id="SSF52980">
    <property type="entry name" value="Restriction endonuclease-like"/>
    <property type="match status" value="1"/>
</dbReference>
<dbReference type="GO" id="GO:0006281">
    <property type="term" value="P:DNA repair"/>
    <property type="evidence" value="ECO:0007669"/>
    <property type="project" value="UniProtKB-UniRule"/>
</dbReference>
<keyword evidence="2 13" id="KW-0963">Cytoplasm</keyword>
<proteinExistence type="inferred from homology"/>
<dbReference type="GO" id="GO:0005737">
    <property type="term" value="C:cytoplasm"/>
    <property type="evidence" value="ECO:0007669"/>
    <property type="project" value="UniProtKB-SubCell"/>
</dbReference>
<dbReference type="Pfam" id="PF03838">
    <property type="entry name" value="RecU"/>
    <property type="match status" value="1"/>
</dbReference>
<dbReference type="KEGG" id="dsy:DSY2194"/>
<evidence type="ECO:0000313" key="14">
    <source>
        <dbReference type="EMBL" id="BAE83983.1"/>
    </source>
</evidence>
<keyword evidence="10 13" id="KW-0234">DNA repair</keyword>
<evidence type="ECO:0000256" key="11">
    <source>
        <dbReference type="ARBA" id="ARBA00023447"/>
    </source>
</evidence>
<comment type="subcellular location">
    <subcellularLocation>
        <location evidence="1 13">Cytoplasm</location>
    </subcellularLocation>
</comment>
<evidence type="ECO:0000256" key="12">
    <source>
        <dbReference type="ARBA" id="ARBA00029523"/>
    </source>
</evidence>
<evidence type="ECO:0000313" key="15">
    <source>
        <dbReference type="Proteomes" id="UP000001946"/>
    </source>
</evidence>
<evidence type="ECO:0000256" key="4">
    <source>
        <dbReference type="ARBA" id="ARBA00022723"/>
    </source>
</evidence>
<evidence type="ECO:0000256" key="2">
    <source>
        <dbReference type="ARBA" id="ARBA00022490"/>
    </source>
</evidence>
<dbReference type="GO" id="GO:0000287">
    <property type="term" value="F:magnesium ion binding"/>
    <property type="evidence" value="ECO:0007669"/>
    <property type="project" value="UniProtKB-UniRule"/>
</dbReference>
<dbReference type="PIRSF" id="PIRSF037785">
    <property type="entry name" value="RecU"/>
    <property type="match status" value="1"/>
</dbReference>
<dbReference type="Gene3D" id="3.40.1350.10">
    <property type="match status" value="1"/>
</dbReference>
<dbReference type="GO" id="GO:0007059">
    <property type="term" value="P:chromosome segregation"/>
    <property type="evidence" value="ECO:0007669"/>
    <property type="project" value="UniProtKB-UniRule"/>
</dbReference>
<dbReference type="Proteomes" id="UP000001946">
    <property type="component" value="Chromosome"/>
</dbReference>
<sequence>MHKSWGHANRGRSLEELIIHSNEQYKAKGVALIQKVATPWTVIRKGKQIVSAFPTEKSTVDFVGIASDKSIAFDAKECKQSRFPISNIEDHQMDFLKQWTRQGGQAFFIIEMTALGQIYHVSYAWVNYYWELAESGGRKSIPLEDFKTMTPLKSAGGIALDYLRLYQREG</sequence>
<dbReference type="CDD" id="cd22354">
    <property type="entry name" value="RecU-like"/>
    <property type="match status" value="1"/>
</dbReference>
<dbReference type="AlphaFoldDB" id="Q24VF9"/>
<name>Q24VF9_DESHY</name>
<gene>
    <name evidence="13" type="primary">recU</name>
    <name evidence="14" type="ordered locus">DSY2194</name>
</gene>